<organism evidence="3 4">
    <name type="scientific">Candidatus Brocadia carolinensis</name>
    <dbReference type="NCBI Taxonomy" id="1004156"/>
    <lineage>
        <taxon>Bacteria</taxon>
        <taxon>Pseudomonadati</taxon>
        <taxon>Planctomycetota</taxon>
        <taxon>Candidatus Brocadiia</taxon>
        <taxon>Candidatus Brocadiales</taxon>
        <taxon>Candidatus Brocadiaceae</taxon>
        <taxon>Candidatus Brocadia</taxon>
    </lineage>
</organism>
<dbReference type="GO" id="GO:0009236">
    <property type="term" value="P:cobalamin biosynthetic process"/>
    <property type="evidence" value="ECO:0007669"/>
    <property type="project" value="InterPro"/>
</dbReference>
<dbReference type="InterPro" id="IPR052553">
    <property type="entry name" value="CbiG_hydrolase"/>
</dbReference>
<dbReference type="InterPro" id="IPR002750">
    <property type="entry name" value="CobE/GbiG_C"/>
</dbReference>
<dbReference type="AlphaFoldDB" id="A0A1V4AXL2"/>
<gene>
    <name evidence="3" type="ORF">AYP45_00715</name>
</gene>
<evidence type="ECO:0000313" key="4">
    <source>
        <dbReference type="Proteomes" id="UP000189681"/>
    </source>
</evidence>
<evidence type="ECO:0000259" key="2">
    <source>
        <dbReference type="Pfam" id="PF11760"/>
    </source>
</evidence>
<evidence type="ECO:0008006" key="5">
    <source>
        <dbReference type="Google" id="ProtNLM"/>
    </source>
</evidence>
<evidence type="ECO:0000313" key="3">
    <source>
        <dbReference type="EMBL" id="OOP57877.1"/>
    </source>
</evidence>
<dbReference type="Pfam" id="PF01890">
    <property type="entry name" value="CbiG_C"/>
    <property type="match status" value="1"/>
</dbReference>
<dbReference type="InterPro" id="IPR021744">
    <property type="entry name" value="CbiG_N"/>
</dbReference>
<comment type="caution">
    <text evidence="3">The sequence shown here is derived from an EMBL/GenBank/DDBJ whole genome shotgun (WGS) entry which is preliminary data.</text>
</comment>
<proteinExistence type="predicted"/>
<dbReference type="PANTHER" id="PTHR37477:SF1">
    <property type="entry name" value="COBALT-PRECORRIN-5A HYDROLASE"/>
    <property type="match status" value="1"/>
</dbReference>
<dbReference type="Gene3D" id="3.40.50.11220">
    <property type="match status" value="1"/>
</dbReference>
<dbReference type="InterPro" id="IPR038029">
    <property type="entry name" value="GbiG_N_sf"/>
</dbReference>
<evidence type="ECO:0000259" key="1">
    <source>
        <dbReference type="Pfam" id="PF01890"/>
    </source>
</evidence>
<dbReference type="Gene3D" id="3.30.420.180">
    <property type="entry name" value="CobE/GbiG C-terminal domain"/>
    <property type="match status" value="1"/>
</dbReference>
<dbReference type="SUPFAM" id="SSF159664">
    <property type="entry name" value="CobE/GbiG C-terminal domain-like"/>
    <property type="match status" value="1"/>
</dbReference>
<dbReference type="EMBL" id="AYTS01000008">
    <property type="protein sequence ID" value="OOP57877.1"/>
    <property type="molecule type" value="Genomic_DNA"/>
</dbReference>
<reference evidence="3 4" key="1">
    <citation type="journal article" date="2017" name="Water Res.">
        <title>Discovery and metagenomic analysis of an anammox bacterial enrichment related to Candidatus "Brocadia caroliniensis" in a full-scale glycerol-fed nitritation-denitritation separate centrate treatment process.</title>
        <authorList>
            <person name="Park H."/>
            <person name="Brotto A.C."/>
            <person name="van Loosdrecht M.C."/>
            <person name="Chandran K."/>
        </authorList>
    </citation>
    <scope>NUCLEOTIDE SEQUENCE [LARGE SCALE GENOMIC DNA]</scope>
    <source>
        <strain evidence="3">26THWARD</strain>
    </source>
</reference>
<protein>
    <recommendedName>
        <fullName evidence="5">Cobalamin biosynthesis protein CbiG</fullName>
    </recommendedName>
</protein>
<feature type="domain" description="Cobalamin synthesis G N-terminal" evidence="2">
    <location>
        <begin position="61"/>
        <end position="141"/>
    </location>
</feature>
<accession>A0A1V4AXL2</accession>
<dbReference type="Proteomes" id="UP000189681">
    <property type="component" value="Unassembled WGS sequence"/>
</dbReference>
<dbReference type="InterPro" id="IPR036518">
    <property type="entry name" value="CobE/GbiG_C_sf"/>
</dbReference>
<feature type="domain" description="CobE/GbiG C-terminal" evidence="1">
    <location>
        <begin position="146"/>
        <end position="264"/>
    </location>
</feature>
<name>A0A1V4AXL2_9BACT</name>
<sequence length="270" mass="29373">MNIAVITLTDDGLKTARRIGTGFHPSPSIYLFKKAAEDKNALGENTADPHAILFSEPLHQLVNRIFKQYDGLVFIMAMGIVVRVIAQNIQDKYTDPAVVVVDDVGRFVISVLSGHEGGANLLAHRIAAIMHTDAVITTGTEAKKDIVVGIGCKKGVHAEAVKQSLFDALQKANLSLERVRLLSTIEIKSEEPGLLQAAEELGIPLRIVSCQEIAACAKEHSKSNFVQEKIGVWGVCEPAALLSGRKTQLLLKKQKYPGVTVAIARENFMW</sequence>
<dbReference type="SUPFAM" id="SSF159672">
    <property type="entry name" value="CbiG N-terminal domain-like"/>
    <property type="match status" value="1"/>
</dbReference>
<dbReference type="Pfam" id="PF11760">
    <property type="entry name" value="CbiG_N"/>
    <property type="match status" value="1"/>
</dbReference>
<dbReference type="PANTHER" id="PTHR37477">
    <property type="entry name" value="COBALT-PRECORRIN-5A HYDROLASE"/>
    <property type="match status" value="1"/>
</dbReference>
<dbReference type="STRING" id="1004156.AYP45_00715"/>